<keyword evidence="2" id="KW-0238">DNA-binding</keyword>
<evidence type="ECO:0000256" key="3">
    <source>
        <dbReference type="ARBA" id="ARBA00023163"/>
    </source>
</evidence>
<dbReference type="Proteomes" id="UP000598174">
    <property type="component" value="Unassembled WGS sequence"/>
</dbReference>
<dbReference type="PANTHER" id="PTHR30146:SF153">
    <property type="entry name" value="LACTOSE OPERON REPRESSOR"/>
    <property type="match status" value="1"/>
</dbReference>
<gene>
    <name evidence="5" type="ORF">Afe05nite_68200</name>
</gene>
<dbReference type="Pfam" id="PF13377">
    <property type="entry name" value="Peripla_BP_3"/>
    <property type="match status" value="1"/>
</dbReference>
<keyword evidence="6" id="KW-1185">Reference proteome</keyword>
<dbReference type="InterPro" id="IPR046335">
    <property type="entry name" value="LacI/GalR-like_sensor"/>
</dbReference>
<evidence type="ECO:0000313" key="5">
    <source>
        <dbReference type="EMBL" id="GIE14980.1"/>
    </source>
</evidence>
<dbReference type="InterPro" id="IPR010982">
    <property type="entry name" value="Lambda_DNA-bd_dom_sf"/>
</dbReference>
<dbReference type="PROSITE" id="PS50932">
    <property type="entry name" value="HTH_LACI_2"/>
    <property type="match status" value="1"/>
</dbReference>
<proteinExistence type="predicted"/>
<dbReference type="SUPFAM" id="SSF47413">
    <property type="entry name" value="lambda repressor-like DNA-binding domains"/>
    <property type="match status" value="1"/>
</dbReference>
<accession>A0A919J5Q8</accession>
<dbReference type="GO" id="GO:0003700">
    <property type="term" value="F:DNA-binding transcription factor activity"/>
    <property type="evidence" value="ECO:0007669"/>
    <property type="project" value="TreeGrafter"/>
</dbReference>
<dbReference type="SMART" id="SM00354">
    <property type="entry name" value="HTH_LACI"/>
    <property type="match status" value="1"/>
</dbReference>
<dbReference type="CDD" id="cd06267">
    <property type="entry name" value="PBP1_LacI_sugar_binding-like"/>
    <property type="match status" value="1"/>
</dbReference>
<dbReference type="GO" id="GO:0000976">
    <property type="term" value="F:transcription cis-regulatory region binding"/>
    <property type="evidence" value="ECO:0007669"/>
    <property type="project" value="TreeGrafter"/>
</dbReference>
<dbReference type="Pfam" id="PF00356">
    <property type="entry name" value="LacI"/>
    <property type="match status" value="1"/>
</dbReference>
<dbReference type="CDD" id="cd01392">
    <property type="entry name" value="HTH_LacI"/>
    <property type="match status" value="1"/>
</dbReference>
<dbReference type="InterPro" id="IPR000843">
    <property type="entry name" value="HTH_LacI"/>
</dbReference>
<sequence length="336" mass="35947">MGASIKDVALHAGVSVKTVSNVINDFPFVSAATRAKVQAALDELDYRPNLSARLLRGGRTGVVALAVPEISAPYFAELAAQFVQQAKKHGWTVLIDETQGAKDSERIVLDGIKSHLIDGLIVSPLALTAKEIEQRRDRTPLVLLGERLTKAPVDHVSIDNVAGATAATAHLLALGRRRIAAIGSQPHISGGTAALRLRGFRAALRTARIRYDATLVQPAKSYHRADGYAAMNQLLDLPQPPDAVFCFNDLLAIGALRALHERGRGVPGDVAVIGFDGIEEGDFHTPTLSTIRPDRAEIARLALALLERRIDGGASASPQEGYAPFELLIRQSTGHP</sequence>
<dbReference type="AlphaFoldDB" id="A0A919J5Q8"/>
<evidence type="ECO:0000256" key="2">
    <source>
        <dbReference type="ARBA" id="ARBA00023125"/>
    </source>
</evidence>
<evidence type="ECO:0000256" key="1">
    <source>
        <dbReference type="ARBA" id="ARBA00023015"/>
    </source>
</evidence>
<dbReference type="EMBL" id="BOMM01000060">
    <property type="protein sequence ID" value="GIE14980.1"/>
    <property type="molecule type" value="Genomic_DNA"/>
</dbReference>
<keyword evidence="3" id="KW-0804">Transcription</keyword>
<feature type="domain" description="HTH lacI-type" evidence="4">
    <location>
        <begin position="3"/>
        <end position="57"/>
    </location>
</feature>
<dbReference type="SUPFAM" id="SSF53822">
    <property type="entry name" value="Periplasmic binding protein-like I"/>
    <property type="match status" value="1"/>
</dbReference>
<name>A0A919J5Q8_9ACTN</name>
<organism evidence="5 6">
    <name type="scientific">Paractinoplanes ferrugineus</name>
    <dbReference type="NCBI Taxonomy" id="113564"/>
    <lineage>
        <taxon>Bacteria</taxon>
        <taxon>Bacillati</taxon>
        <taxon>Actinomycetota</taxon>
        <taxon>Actinomycetes</taxon>
        <taxon>Micromonosporales</taxon>
        <taxon>Micromonosporaceae</taxon>
        <taxon>Paractinoplanes</taxon>
    </lineage>
</organism>
<dbReference type="PANTHER" id="PTHR30146">
    <property type="entry name" value="LACI-RELATED TRANSCRIPTIONAL REPRESSOR"/>
    <property type="match status" value="1"/>
</dbReference>
<dbReference type="Gene3D" id="1.10.260.40">
    <property type="entry name" value="lambda repressor-like DNA-binding domains"/>
    <property type="match status" value="1"/>
</dbReference>
<protein>
    <submittedName>
        <fullName evidence="5">LacI family transcriptional regulator</fullName>
    </submittedName>
</protein>
<dbReference type="RefSeq" id="WP_203821368.1">
    <property type="nucleotide sequence ID" value="NZ_BAAABP010000055.1"/>
</dbReference>
<reference evidence="5" key="1">
    <citation type="submission" date="2021-01" db="EMBL/GenBank/DDBJ databases">
        <title>Whole genome shotgun sequence of Actinoplanes ferrugineus NBRC 15555.</title>
        <authorList>
            <person name="Komaki H."/>
            <person name="Tamura T."/>
        </authorList>
    </citation>
    <scope>NUCLEOTIDE SEQUENCE</scope>
    <source>
        <strain evidence="5">NBRC 15555</strain>
    </source>
</reference>
<evidence type="ECO:0000313" key="6">
    <source>
        <dbReference type="Proteomes" id="UP000598174"/>
    </source>
</evidence>
<dbReference type="InterPro" id="IPR028082">
    <property type="entry name" value="Peripla_BP_I"/>
</dbReference>
<dbReference type="Gene3D" id="3.40.50.2300">
    <property type="match status" value="2"/>
</dbReference>
<evidence type="ECO:0000259" key="4">
    <source>
        <dbReference type="PROSITE" id="PS50932"/>
    </source>
</evidence>
<comment type="caution">
    <text evidence="5">The sequence shown here is derived from an EMBL/GenBank/DDBJ whole genome shotgun (WGS) entry which is preliminary data.</text>
</comment>
<dbReference type="PROSITE" id="PS00356">
    <property type="entry name" value="HTH_LACI_1"/>
    <property type="match status" value="1"/>
</dbReference>
<keyword evidence="1" id="KW-0805">Transcription regulation</keyword>